<reference evidence="3" key="1">
    <citation type="submission" date="2023-07" db="EMBL/GenBank/DDBJ databases">
        <authorList>
            <person name="Luz R."/>
            <person name="Cordeiro R."/>
            <person name="Fonseca A."/>
            <person name="Goncalves V."/>
        </authorList>
    </citation>
    <scope>NUCLEOTIDE SEQUENCE [LARGE SCALE GENOMIC DNA]</scope>
    <source>
        <strain evidence="3">BACA0444</strain>
    </source>
</reference>
<evidence type="ECO:0000313" key="2">
    <source>
        <dbReference type="EMBL" id="MDS3860671.1"/>
    </source>
</evidence>
<dbReference type="Pfam" id="PF11196">
    <property type="entry name" value="DUF2834"/>
    <property type="match status" value="1"/>
</dbReference>
<keyword evidence="1" id="KW-0472">Membrane</keyword>
<accession>A0AAE4FR80</accession>
<keyword evidence="3" id="KW-1185">Reference proteome</keyword>
<keyword evidence="1" id="KW-0812">Transmembrane</keyword>
<feature type="transmembrane region" description="Helical" evidence="1">
    <location>
        <begin position="53"/>
        <end position="71"/>
    </location>
</feature>
<dbReference type="Proteomes" id="UP001268256">
    <property type="component" value="Unassembled WGS sequence"/>
</dbReference>
<gene>
    <name evidence="2" type="ORF">RIF25_07580</name>
</gene>
<protein>
    <submittedName>
        <fullName evidence="2">DUF2834 domain-containing protein</fullName>
    </submittedName>
</protein>
<sequence>MMISWPQTKLQLTYLCLCLLGTVLPVVQLVRFIKDYGLDVVLFFQQVFANPAASMFGFDVGVSLVALWALILVEGRRLNLSSLWLPLVASVTVGVSLGLPLFLLIRQSHLDSTQRNALL</sequence>
<proteinExistence type="predicted"/>
<feature type="transmembrane region" description="Helical" evidence="1">
    <location>
        <begin position="83"/>
        <end position="105"/>
    </location>
</feature>
<name>A0AAE4FR80_9CYAN</name>
<organism evidence="2 3">
    <name type="scientific">Pseudocalidococcus azoricus BACA0444</name>
    <dbReference type="NCBI Taxonomy" id="2918990"/>
    <lineage>
        <taxon>Bacteria</taxon>
        <taxon>Bacillati</taxon>
        <taxon>Cyanobacteriota</taxon>
        <taxon>Cyanophyceae</taxon>
        <taxon>Acaryochloridales</taxon>
        <taxon>Thermosynechococcaceae</taxon>
        <taxon>Pseudocalidococcus</taxon>
        <taxon>Pseudocalidococcus azoricus</taxon>
    </lineage>
</organism>
<dbReference type="RefSeq" id="WP_322877939.1">
    <property type="nucleotide sequence ID" value="NZ_JAVMIP010000005.1"/>
</dbReference>
<evidence type="ECO:0000313" key="3">
    <source>
        <dbReference type="Proteomes" id="UP001268256"/>
    </source>
</evidence>
<keyword evidence="1" id="KW-1133">Transmembrane helix</keyword>
<feature type="transmembrane region" description="Helical" evidence="1">
    <location>
        <begin position="12"/>
        <end position="33"/>
    </location>
</feature>
<dbReference type="InterPro" id="IPR021362">
    <property type="entry name" value="DUF2834"/>
</dbReference>
<dbReference type="AlphaFoldDB" id="A0AAE4FR80"/>
<evidence type="ECO:0000256" key="1">
    <source>
        <dbReference type="SAM" id="Phobius"/>
    </source>
</evidence>
<comment type="caution">
    <text evidence="2">The sequence shown here is derived from an EMBL/GenBank/DDBJ whole genome shotgun (WGS) entry which is preliminary data.</text>
</comment>
<dbReference type="EMBL" id="JAVMIP010000005">
    <property type="protein sequence ID" value="MDS3860671.1"/>
    <property type="molecule type" value="Genomic_DNA"/>
</dbReference>